<evidence type="ECO:0000313" key="2">
    <source>
        <dbReference type="Proteomes" id="UP000836841"/>
    </source>
</evidence>
<dbReference type="EMBL" id="CAJVSB020000009">
    <property type="protein sequence ID" value="CAH2040442.1"/>
    <property type="molecule type" value="Genomic_DNA"/>
</dbReference>
<gene>
    <name evidence="1" type="ORF">TAV2_LOCUS4133</name>
</gene>
<keyword evidence="2" id="KW-1185">Reference proteome</keyword>
<comment type="caution">
    <text evidence="1">The sequence shown here is derived from an EMBL/GenBank/DDBJ whole genome shotgun (WGS) entry which is preliminary data.</text>
</comment>
<dbReference type="PANTHER" id="PTHR36379:SF1">
    <property type="entry name" value="PUTATIVE RECOMBINATION INITIATION DEFECT 1-RELATED"/>
    <property type="match status" value="1"/>
</dbReference>
<dbReference type="AlphaFoldDB" id="A0AAU9RIM8"/>
<organism evidence="1 2">
    <name type="scientific">Thlaspi arvense</name>
    <name type="common">Field penny-cress</name>
    <dbReference type="NCBI Taxonomy" id="13288"/>
    <lineage>
        <taxon>Eukaryota</taxon>
        <taxon>Viridiplantae</taxon>
        <taxon>Streptophyta</taxon>
        <taxon>Embryophyta</taxon>
        <taxon>Tracheophyta</taxon>
        <taxon>Spermatophyta</taxon>
        <taxon>Magnoliopsida</taxon>
        <taxon>eudicotyledons</taxon>
        <taxon>Gunneridae</taxon>
        <taxon>Pentapetalae</taxon>
        <taxon>rosids</taxon>
        <taxon>malvids</taxon>
        <taxon>Brassicales</taxon>
        <taxon>Brassicaceae</taxon>
        <taxon>Thlaspideae</taxon>
        <taxon>Thlaspi</taxon>
    </lineage>
</organism>
<dbReference type="InterPro" id="IPR044968">
    <property type="entry name" value="PRD1"/>
</dbReference>
<dbReference type="GO" id="GO:0042138">
    <property type="term" value="P:meiotic DNA double-strand break formation"/>
    <property type="evidence" value="ECO:0007669"/>
    <property type="project" value="InterPro"/>
</dbReference>
<sequence>MPNLDYLLTRPQLFLVLETLEGGSICLLCLSNLISNPRSPTVHVSYALSQLSQAISQAPFLHDLLIYHPHFLVSPLVDALSSFDDEPIARQVTDLVSQLSNIADDSVYGEFLDRIASRLSSSTLAWSCRQVYTLHCLGILLSHQKYDPYHHISDKEAFIFNLVAVFFILAENSEEIRGEIFFVLYKTSMLQYAKEDNDTIDPLFPYSPKLLHLSLEALMKTESDDVRLNCLALLIVLAQRGSFENACKHNMNSEVFCQDDNFKQTTDQVIDGPPLNFLFAEAIKGPLLSSDSEVQVRTLDLIFLYLSRDGSSGNEKALVEENIADYVFEILRLSGCKDPIVTSCLQVLDLLSKAEHAFRQRLAIGFATLFPVLYYVAGVPFHPVQAPTLKLIWKCFSHCPGIVSTSHLEEISFTVSGMLRKYTNGEIGMLPETFSMACSILVAIMKFPSSPGISNFTTAVQEASKHAILICTSNHGKYPILFMHSLYLLKEAYAYSCQKDSTGSIQMELRNCILSVCKTNLLPWFVKVVNEMEEDIVFGVLETCHLILLQDSYIHAVEFANILVTLSWFCFSFGCLGLFPTERMKWIVYQIFSSILDILLGNEFGKPIRDAALHLPSDPTDFLFLLGQKSSNNLELLSCQSAVLLVLYTSSLYDDWFADEKLVLASVEQYILVNSGEFLYEAVDSVPMELLINLYSLYRGLAKMSYQIPYSPEAERIMFHLINENKWDLSSARIHFKSMKWLFQQEKICKPLSCQILKLCQCFYLYGNPILMHESSGKNIDIRTIAELAASEDNFVATLLVYVLKELVEEDDQKPVIISVLGTIAMIINIFPAAADQLCLHGISTAIQSLFYHFGHSSPEMFMVVSRLTFGILHSVHSVSLSEDKAWLAITMKGPALIDHEEGTKTGEILLFVLVLHFFSVRSMPAVLPGMVDWLCFLDQANGLPPFSFISICCKDLCRLIHFGSSPIKLVASYCLLELLTRISKQQTEKSDQLTCSTKWLLSITAVLEGLVFCSDINVALNCSFSLSMILGWDKLDIELRAKQGKNWCRLIVEELAISLAVPSLASKSFMIHHKPAVHVVVALLKLQKDSDWLHSVFDDSCIGGIIKNLSASNVSSEIVLLFKELLNAGYLKDEHIASLSRVFQACRKFWYTNDSQGAKEEHMEKVMAIPEDTAIACQFLMKIISSQTCLDKDSRDCTLKAIDC</sequence>
<dbReference type="SUPFAM" id="SSF48371">
    <property type="entry name" value="ARM repeat"/>
    <property type="match status" value="1"/>
</dbReference>
<evidence type="ECO:0000313" key="1">
    <source>
        <dbReference type="EMBL" id="CAH2040442.1"/>
    </source>
</evidence>
<dbReference type="PANTHER" id="PTHR36379">
    <property type="entry name" value="PROTEIN PRD1"/>
    <property type="match status" value="1"/>
</dbReference>
<proteinExistence type="predicted"/>
<protein>
    <recommendedName>
        <fullName evidence="3">Protein PRD1</fullName>
    </recommendedName>
</protein>
<evidence type="ECO:0008006" key="3">
    <source>
        <dbReference type="Google" id="ProtNLM"/>
    </source>
</evidence>
<name>A0AAU9RIM8_THLAR</name>
<dbReference type="InterPro" id="IPR016024">
    <property type="entry name" value="ARM-type_fold"/>
</dbReference>
<accession>A0AAU9RIM8</accession>
<reference evidence="1 2" key="1">
    <citation type="submission" date="2022-03" db="EMBL/GenBank/DDBJ databases">
        <authorList>
            <person name="Nunn A."/>
            <person name="Chopra R."/>
            <person name="Nunn A."/>
            <person name="Contreras Garrido A."/>
        </authorList>
    </citation>
    <scope>NUCLEOTIDE SEQUENCE [LARGE SCALE GENOMIC DNA]</scope>
</reference>
<dbReference type="Proteomes" id="UP000836841">
    <property type="component" value="Unassembled WGS sequence"/>
</dbReference>